<sequence length="175" mass="19233">MTDQNANTQAVLAELTRVGQIAAGILDGEEIKTIISDRAMHHLANPHPDHQYMAGDYFDVDHETFLRTKKLLTRLERLGKVPMDGSVWVRVPETDCVTVALHNGANHRYYDFGQLNLPTPPEMQAVFDSGEVTVAPQVEGDRTATVLAPIRDSLGDVVAIVELTAPLQSPPPAWN</sequence>
<dbReference type="EMBL" id="LAZR01022899">
    <property type="protein sequence ID" value="KKL80288.1"/>
    <property type="molecule type" value="Genomic_DNA"/>
</dbReference>
<comment type="caution">
    <text evidence="1">The sequence shown here is derived from an EMBL/GenBank/DDBJ whole genome shotgun (WGS) entry which is preliminary data.</text>
</comment>
<name>A0A0F9F1Q5_9ZZZZ</name>
<dbReference type="AlphaFoldDB" id="A0A0F9F1Q5"/>
<evidence type="ECO:0000313" key="1">
    <source>
        <dbReference type="EMBL" id="KKL80288.1"/>
    </source>
</evidence>
<organism evidence="1">
    <name type="scientific">marine sediment metagenome</name>
    <dbReference type="NCBI Taxonomy" id="412755"/>
    <lineage>
        <taxon>unclassified sequences</taxon>
        <taxon>metagenomes</taxon>
        <taxon>ecological metagenomes</taxon>
    </lineage>
</organism>
<accession>A0A0F9F1Q5</accession>
<proteinExistence type="predicted"/>
<gene>
    <name evidence="1" type="ORF">LCGC14_2006260</name>
</gene>
<reference evidence="1" key="1">
    <citation type="journal article" date="2015" name="Nature">
        <title>Complex archaea that bridge the gap between prokaryotes and eukaryotes.</title>
        <authorList>
            <person name="Spang A."/>
            <person name="Saw J.H."/>
            <person name="Jorgensen S.L."/>
            <person name="Zaremba-Niedzwiedzka K."/>
            <person name="Martijn J."/>
            <person name="Lind A.E."/>
            <person name="van Eijk R."/>
            <person name="Schleper C."/>
            <person name="Guy L."/>
            <person name="Ettema T.J."/>
        </authorList>
    </citation>
    <scope>NUCLEOTIDE SEQUENCE</scope>
</reference>
<protein>
    <submittedName>
        <fullName evidence="1">Uncharacterized protein</fullName>
    </submittedName>
</protein>